<feature type="transmembrane region" description="Helical" evidence="1">
    <location>
        <begin position="37"/>
        <end position="58"/>
    </location>
</feature>
<keyword evidence="3" id="KW-1185">Reference proteome</keyword>
<accession>A0AAN7A680</accession>
<dbReference type="AlphaFoldDB" id="A0AAN7A680"/>
<dbReference type="Proteomes" id="UP001302321">
    <property type="component" value="Unassembled WGS sequence"/>
</dbReference>
<evidence type="ECO:0000256" key="1">
    <source>
        <dbReference type="SAM" id="Phobius"/>
    </source>
</evidence>
<gene>
    <name evidence="2" type="ORF">QBC36DRAFT_331169</name>
</gene>
<keyword evidence="1" id="KW-0472">Membrane</keyword>
<keyword evidence="1" id="KW-1133">Transmembrane helix</keyword>
<feature type="transmembrane region" description="Helical" evidence="1">
    <location>
        <begin position="89"/>
        <end position="109"/>
    </location>
</feature>
<protein>
    <submittedName>
        <fullName evidence="2">Uncharacterized protein</fullName>
    </submittedName>
</protein>
<feature type="transmembrane region" description="Helical" evidence="1">
    <location>
        <begin position="129"/>
        <end position="147"/>
    </location>
</feature>
<proteinExistence type="predicted"/>
<name>A0AAN7A680_9PEZI</name>
<sequence length="148" mass="17033">MIYHFLLLFVSKQLGSFYFCCKKTMAGAWGMEIRGHVMLLFSLSFSFCLLYTTIFLTATPKARELGMDGGGKIVRRPGRQERRRESATYFRYPLCIQAIIIFFPIFFMVSPPPPALYCLFHVSRGGGGSLVWNVFIDMNMLVALYQYH</sequence>
<evidence type="ECO:0000313" key="2">
    <source>
        <dbReference type="EMBL" id="KAK4175598.1"/>
    </source>
</evidence>
<organism evidence="2 3">
    <name type="scientific">Triangularia setosa</name>
    <dbReference type="NCBI Taxonomy" id="2587417"/>
    <lineage>
        <taxon>Eukaryota</taxon>
        <taxon>Fungi</taxon>
        <taxon>Dikarya</taxon>
        <taxon>Ascomycota</taxon>
        <taxon>Pezizomycotina</taxon>
        <taxon>Sordariomycetes</taxon>
        <taxon>Sordariomycetidae</taxon>
        <taxon>Sordariales</taxon>
        <taxon>Podosporaceae</taxon>
        <taxon>Triangularia</taxon>
    </lineage>
</organism>
<reference evidence="2" key="2">
    <citation type="submission" date="2023-05" db="EMBL/GenBank/DDBJ databases">
        <authorList>
            <consortium name="Lawrence Berkeley National Laboratory"/>
            <person name="Steindorff A."/>
            <person name="Hensen N."/>
            <person name="Bonometti L."/>
            <person name="Westerberg I."/>
            <person name="Brannstrom I.O."/>
            <person name="Guillou S."/>
            <person name="Cros-Aarteil S."/>
            <person name="Calhoun S."/>
            <person name="Haridas S."/>
            <person name="Kuo A."/>
            <person name="Mondo S."/>
            <person name="Pangilinan J."/>
            <person name="Riley R."/>
            <person name="Labutti K."/>
            <person name="Andreopoulos B."/>
            <person name="Lipzen A."/>
            <person name="Chen C."/>
            <person name="Yanf M."/>
            <person name="Daum C."/>
            <person name="Ng V."/>
            <person name="Clum A."/>
            <person name="Ohm R."/>
            <person name="Martin F."/>
            <person name="Silar P."/>
            <person name="Natvig D."/>
            <person name="Lalanne C."/>
            <person name="Gautier V."/>
            <person name="Ament-Velasquez S.L."/>
            <person name="Kruys A."/>
            <person name="Hutchinson M.I."/>
            <person name="Powell A.J."/>
            <person name="Barry K."/>
            <person name="Miller A.N."/>
            <person name="Grigoriev I.V."/>
            <person name="Debuchy R."/>
            <person name="Gladieux P."/>
            <person name="Thoren M.H."/>
            <person name="Johannesson H."/>
        </authorList>
    </citation>
    <scope>NUCLEOTIDE SEQUENCE</scope>
    <source>
        <strain evidence="2">CBS 892.96</strain>
    </source>
</reference>
<keyword evidence="1" id="KW-0812">Transmembrane</keyword>
<evidence type="ECO:0000313" key="3">
    <source>
        <dbReference type="Proteomes" id="UP001302321"/>
    </source>
</evidence>
<dbReference type="EMBL" id="MU866228">
    <property type="protein sequence ID" value="KAK4175598.1"/>
    <property type="molecule type" value="Genomic_DNA"/>
</dbReference>
<reference evidence="2" key="1">
    <citation type="journal article" date="2023" name="Mol. Phylogenet. Evol.">
        <title>Genome-scale phylogeny and comparative genomics of the fungal order Sordariales.</title>
        <authorList>
            <person name="Hensen N."/>
            <person name="Bonometti L."/>
            <person name="Westerberg I."/>
            <person name="Brannstrom I.O."/>
            <person name="Guillou S."/>
            <person name="Cros-Aarteil S."/>
            <person name="Calhoun S."/>
            <person name="Haridas S."/>
            <person name="Kuo A."/>
            <person name="Mondo S."/>
            <person name="Pangilinan J."/>
            <person name="Riley R."/>
            <person name="LaButti K."/>
            <person name="Andreopoulos B."/>
            <person name="Lipzen A."/>
            <person name="Chen C."/>
            <person name="Yan M."/>
            <person name="Daum C."/>
            <person name="Ng V."/>
            <person name="Clum A."/>
            <person name="Steindorff A."/>
            <person name="Ohm R.A."/>
            <person name="Martin F."/>
            <person name="Silar P."/>
            <person name="Natvig D.O."/>
            <person name="Lalanne C."/>
            <person name="Gautier V."/>
            <person name="Ament-Velasquez S.L."/>
            <person name="Kruys A."/>
            <person name="Hutchinson M.I."/>
            <person name="Powell A.J."/>
            <person name="Barry K."/>
            <person name="Miller A.N."/>
            <person name="Grigoriev I.V."/>
            <person name="Debuchy R."/>
            <person name="Gladieux P."/>
            <person name="Hiltunen Thoren M."/>
            <person name="Johannesson H."/>
        </authorList>
    </citation>
    <scope>NUCLEOTIDE SEQUENCE</scope>
    <source>
        <strain evidence="2">CBS 892.96</strain>
    </source>
</reference>
<comment type="caution">
    <text evidence="2">The sequence shown here is derived from an EMBL/GenBank/DDBJ whole genome shotgun (WGS) entry which is preliminary data.</text>
</comment>